<keyword evidence="2" id="KW-1185">Reference proteome</keyword>
<accession>A0A8E7B109</accession>
<organism evidence="1 2">
    <name type="scientific">Methanospirillum purgamenti</name>
    <dbReference type="NCBI Taxonomy" id="2834276"/>
    <lineage>
        <taxon>Archaea</taxon>
        <taxon>Methanobacteriati</taxon>
        <taxon>Methanobacteriota</taxon>
        <taxon>Stenosarchaea group</taxon>
        <taxon>Methanomicrobia</taxon>
        <taxon>Methanomicrobiales</taxon>
        <taxon>Methanospirillaceae</taxon>
        <taxon>Methanospirillum</taxon>
    </lineage>
</organism>
<dbReference type="AlphaFoldDB" id="A0A8E7B109"/>
<dbReference type="Proteomes" id="UP000680656">
    <property type="component" value="Chromosome"/>
</dbReference>
<sequence length="194" mass="20859">MAHQVAVIWEGPVLFTRLFEECGHTCELVTPHLLAAPFFKRRFHGVVIPAGFAAPGHTSILAALRAISPRIKRFVSEGGTVLAFGAGTDMSHAYDWLPVPITYRYGFAKMQLAINEGHTSASILEDGADEVSIDGILDNITGISDGQVILEAPSGPVMVQITYGSGRIIIASLHEYPSHRFVREFCAGGGEGLL</sequence>
<reference evidence="1 2" key="1">
    <citation type="submission" date="2021-05" db="EMBL/GenBank/DDBJ databases">
        <title>A novel Methanospirillum isolate from a pyrite-forming mixed culture.</title>
        <authorList>
            <person name="Bunk B."/>
            <person name="Sproer C."/>
            <person name="Spring S."/>
            <person name="Pester M."/>
        </authorList>
    </citation>
    <scope>NUCLEOTIDE SEQUENCE [LARGE SCALE GENOMIC DNA]</scope>
    <source>
        <strain evidence="1 2">J.3.6.1-F.2.7.3</strain>
    </source>
</reference>
<dbReference type="KEGG" id="mrtj:KHC33_00815"/>
<evidence type="ECO:0000313" key="2">
    <source>
        <dbReference type="Proteomes" id="UP000680656"/>
    </source>
</evidence>
<proteinExistence type="predicted"/>
<dbReference type="GeneID" id="65095681"/>
<dbReference type="EMBL" id="CP075546">
    <property type="protein sequence ID" value="QVV89108.1"/>
    <property type="molecule type" value="Genomic_DNA"/>
</dbReference>
<protein>
    <submittedName>
        <fullName evidence="1">Uncharacterized protein</fullName>
    </submittedName>
</protein>
<dbReference type="InterPro" id="IPR029062">
    <property type="entry name" value="Class_I_gatase-like"/>
</dbReference>
<gene>
    <name evidence="1" type="ORF">KHC33_00815</name>
</gene>
<evidence type="ECO:0000313" key="1">
    <source>
        <dbReference type="EMBL" id="QVV89108.1"/>
    </source>
</evidence>
<dbReference type="CDD" id="cd01653">
    <property type="entry name" value="GATase1"/>
    <property type="match status" value="1"/>
</dbReference>
<dbReference type="SUPFAM" id="SSF52317">
    <property type="entry name" value="Class I glutamine amidotransferase-like"/>
    <property type="match status" value="1"/>
</dbReference>
<name>A0A8E7B109_9EURY</name>
<dbReference type="RefSeq" id="WP_214419910.1">
    <property type="nucleotide sequence ID" value="NZ_CP075546.1"/>
</dbReference>